<accession>A0A2P4XQ97</accession>
<dbReference type="InterPro" id="IPR029526">
    <property type="entry name" value="PGBD"/>
</dbReference>
<protein>
    <recommendedName>
        <fullName evidence="1">PiggyBac transposable element-derived protein domain-containing protein</fullName>
    </recommendedName>
</protein>
<sequence length="511" mass="58788">EIESSLRKFKAIKPHEIVHVMGLLFARVVAPMRDGLAGHWRQSEDGAIPRGTFSRYMKRERFETIMEFLHFNDSTSPAVKVDRAWKIRPILQTVEKTFRRGYRLGRVVSLDEGMIPNRSKLNPVRVFMPNKPSKYGTKFYMTCCADTAYCVRLEIYCRADKDKKSSKKKDGELADGPKAVVRNVTKALNGQPAKRLIVTDRFYSSVALSLRLLELGYYHVGTTRTDRLGWCAAIQFSQKKRPKSMARGTYRIAQALHHPALVALSWMDSQPVNMLATGCSTHPSTVLRTEKNGPRSTVPCPELVVDYGKGMGGVDVHDQLRLQRYSIQKCVAFRKYYKQLFLGVVDMAVVNGFIIHNIIQKRKGLPTTHAKYLRRLHTERLVLQSSHFETNLLAEDLVSVPVRRQEHKLEDVEDRYRPDIDNKYRQHLCKVCSAFAPPKTKSFESMWYCSRCSEAFGGHVPLCIQVRRIETGNTLTCSQIWHQTWTNGTTIPPAQRRRIRFRKRKRADIEE</sequence>
<dbReference type="PANTHER" id="PTHR46599:SF3">
    <property type="entry name" value="PIGGYBAC TRANSPOSABLE ELEMENT-DERIVED PROTEIN 4"/>
    <property type="match status" value="1"/>
</dbReference>
<organism evidence="2 3">
    <name type="scientific">Phytophthora palmivora</name>
    <dbReference type="NCBI Taxonomy" id="4796"/>
    <lineage>
        <taxon>Eukaryota</taxon>
        <taxon>Sar</taxon>
        <taxon>Stramenopiles</taxon>
        <taxon>Oomycota</taxon>
        <taxon>Peronosporomycetes</taxon>
        <taxon>Peronosporales</taxon>
        <taxon>Peronosporaceae</taxon>
        <taxon>Phytophthora</taxon>
    </lineage>
</organism>
<gene>
    <name evidence="2" type="ORF">PHPALM_16241</name>
</gene>
<evidence type="ECO:0000259" key="1">
    <source>
        <dbReference type="Pfam" id="PF13843"/>
    </source>
</evidence>
<feature type="domain" description="PiggyBac transposable element-derived protein" evidence="1">
    <location>
        <begin position="10"/>
        <end position="353"/>
    </location>
</feature>
<feature type="non-terminal residue" evidence="2">
    <location>
        <position position="1"/>
    </location>
</feature>
<comment type="caution">
    <text evidence="2">The sequence shown here is derived from an EMBL/GenBank/DDBJ whole genome shotgun (WGS) entry which is preliminary data.</text>
</comment>
<dbReference type="PANTHER" id="PTHR46599">
    <property type="entry name" value="PIGGYBAC TRANSPOSABLE ELEMENT-DERIVED PROTEIN 4"/>
    <property type="match status" value="1"/>
</dbReference>
<evidence type="ECO:0000313" key="2">
    <source>
        <dbReference type="EMBL" id="POM67707.1"/>
    </source>
</evidence>
<dbReference type="Proteomes" id="UP000237271">
    <property type="component" value="Unassembled WGS sequence"/>
</dbReference>
<dbReference type="Pfam" id="PF13843">
    <property type="entry name" value="DDE_Tnp_1_7"/>
    <property type="match status" value="1"/>
</dbReference>
<dbReference type="AlphaFoldDB" id="A0A2P4XQ97"/>
<keyword evidence="3" id="KW-1185">Reference proteome</keyword>
<dbReference type="OrthoDB" id="121297at2759"/>
<name>A0A2P4XQ97_9STRA</name>
<reference evidence="2 3" key="1">
    <citation type="journal article" date="2017" name="Genome Biol. Evol.">
        <title>Phytophthora megakarya and P. palmivora, closely related causal agents of cacao black pod rot, underwent increases in genome sizes and gene numbers by different mechanisms.</title>
        <authorList>
            <person name="Ali S.S."/>
            <person name="Shao J."/>
            <person name="Lary D.J."/>
            <person name="Kronmiller B."/>
            <person name="Shen D."/>
            <person name="Strem M.D."/>
            <person name="Amoako-Attah I."/>
            <person name="Akrofi A.Y."/>
            <person name="Begoude B.A."/>
            <person name="Ten Hoopen G.M."/>
            <person name="Coulibaly K."/>
            <person name="Kebe B.I."/>
            <person name="Melnick R.L."/>
            <person name="Guiltinan M.J."/>
            <person name="Tyler B.M."/>
            <person name="Meinhardt L.W."/>
            <person name="Bailey B.A."/>
        </authorList>
    </citation>
    <scope>NUCLEOTIDE SEQUENCE [LARGE SCALE GENOMIC DNA]</scope>
    <source>
        <strain evidence="3">sbr112.9</strain>
    </source>
</reference>
<proteinExistence type="predicted"/>
<evidence type="ECO:0000313" key="3">
    <source>
        <dbReference type="Proteomes" id="UP000237271"/>
    </source>
</evidence>
<dbReference type="EMBL" id="NCKW01008754">
    <property type="protein sequence ID" value="POM67707.1"/>
    <property type="molecule type" value="Genomic_DNA"/>
</dbReference>